<dbReference type="FunFam" id="3.30.420.10:FF:000045">
    <property type="entry name" value="3'-5' exonuclease DinG"/>
    <property type="match status" value="1"/>
</dbReference>
<keyword evidence="2" id="KW-0227">DNA damage</keyword>
<dbReference type="RefSeq" id="WP_220192193.1">
    <property type="nucleotide sequence ID" value="NZ_BNJF01000001.1"/>
</dbReference>
<keyword evidence="4" id="KW-0378">Hydrolase</keyword>
<evidence type="ECO:0000256" key="6">
    <source>
        <dbReference type="ARBA" id="ARBA00023204"/>
    </source>
</evidence>
<feature type="domain" description="GIY-YIG" evidence="8">
    <location>
        <begin position="327"/>
        <end position="406"/>
    </location>
</feature>
<evidence type="ECO:0000259" key="8">
    <source>
        <dbReference type="PROSITE" id="PS50164"/>
    </source>
</evidence>
<keyword evidence="10" id="KW-1185">Reference proteome</keyword>
<evidence type="ECO:0000313" key="9">
    <source>
        <dbReference type="EMBL" id="GHO42679.1"/>
    </source>
</evidence>
<dbReference type="InterPro" id="IPR013520">
    <property type="entry name" value="Ribonucl_H"/>
</dbReference>
<dbReference type="PANTHER" id="PTHR30562:SF1">
    <property type="entry name" value="UVRABC SYSTEM PROTEIN C"/>
    <property type="match status" value="1"/>
</dbReference>
<dbReference type="PANTHER" id="PTHR30562">
    <property type="entry name" value="UVRC/OXIDOREDUCTASE"/>
    <property type="match status" value="1"/>
</dbReference>
<dbReference type="InterPro" id="IPR050066">
    <property type="entry name" value="UvrABC_protein_C"/>
</dbReference>
<feature type="domain" description="UVR" evidence="7">
    <location>
        <begin position="518"/>
        <end position="553"/>
    </location>
</feature>
<keyword evidence="6" id="KW-0234">DNA repair</keyword>
<dbReference type="GO" id="GO:0009380">
    <property type="term" value="C:excinuclease repair complex"/>
    <property type="evidence" value="ECO:0007669"/>
    <property type="project" value="TreeGrafter"/>
</dbReference>
<dbReference type="PROSITE" id="PS50151">
    <property type="entry name" value="UVR"/>
    <property type="match status" value="1"/>
</dbReference>
<reference evidence="9" key="1">
    <citation type="submission" date="2020-10" db="EMBL/GenBank/DDBJ databases">
        <title>Taxonomic study of unclassified bacteria belonging to the class Ktedonobacteria.</title>
        <authorList>
            <person name="Yabe S."/>
            <person name="Wang C.M."/>
            <person name="Zheng Y."/>
            <person name="Sakai Y."/>
            <person name="Cavaletti L."/>
            <person name="Monciardini P."/>
            <person name="Donadio S."/>
        </authorList>
    </citation>
    <scope>NUCLEOTIDE SEQUENCE</scope>
    <source>
        <strain evidence="9">SOSP1-1</strain>
    </source>
</reference>
<keyword evidence="4" id="KW-0540">Nuclease</keyword>
<dbReference type="Proteomes" id="UP000612362">
    <property type="component" value="Unassembled WGS sequence"/>
</dbReference>
<dbReference type="CDD" id="cd10434">
    <property type="entry name" value="GIY-YIG_UvrC_Cho"/>
    <property type="match status" value="1"/>
</dbReference>
<dbReference type="GO" id="GO:0004527">
    <property type="term" value="F:exonuclease activity"/>
    <property type="evidence" value="ECO:0007669"/>
    <property type="project" value="UniProtKB-KW"/>
</dbReference>
<dbReference type="GO" id="GO:0003887">
    <property type="term" value="F:DNA-directed DNA polymerase activity"/>
    <property type="evidence" value="ECO:0007669"/>
    <property type="project" value="InterPro"/>
</dbReference>
<dbReference type="InterPro" id="IPR000305">
    <property type="entry name" value="GIY-YIG_endonuc"/>
</dbReference>
<dbReference type="InterPro" id="IPR036876">
    <property type="entry name" value="UVR_dom_sf"/>
</dbReference>
<dbReference type="CDD" id="cd06127">
    <property type="entry name" value="DEDDh"/>
    <property type="match status" value="1"/>
</dbReference>
<dbReference type="InterPro" id="IPR047296">
    <property type="entry name" value="GIY-YIG_UvrC_Cho"/>
</dbReference>
<dbReference type="GO" id="GO:0006260">
    <property type="term" value="P:DNA replication"/>
    <property type="evidence" value="ECO:0007669"/>
    <property type="project" value="InterPro"/>
</dbReference>
<keyword evidence="4" id="KW-0269">Exonuclease</keyword>
<dbReference type="Pfam" id="PF01541">
    <property type="entry name" value="GIY-YIG"/>
    <property type="match status" value="1"/>
</dbReference>
<evidence type="ECO:0000256" key="5">
    <source>
        <dbReference type="ARBA" id="ARBA00022881"/>
    </source>
</evidence>
<gene>
    <name evidence="9" type="ORF">KSX_08420</name>
</gene>
<dbReference type="InterPro" id="IPR006054">
    <property type="entry name" value="DnaQ"/>
</dbReference>
<evidence type="ECO:0000313" key="10">
    <source>
        <dbReference type="Proteomes" id="UP000612362"/>
    </source>
</evidence>
<dbReference type="InterPro" id="IPR001943">
    <property type="entry name" value="UVR_dom"/>
</dbReference>
<dbReference type="Gene3D" id="3.30.420.10">
    <property type="entry name" value="Ribonuclease H-like superfamily/Ribonuclease H"/>
    <property type="match status" value="1"/>
</dbReference>
<keyword evidence="1" id="KW-0963">Cytoplasm</keyword>
<comment type="caution">
    <text evidence="9">The sequence shown here is derived from an EMBL/GenBank/DDBJ whole genome shotgun (WGS) entry which is preliminary data.</text>
</comment>
<organism evidence="9 10">
    <name type="scientific">Ktedonospora formicarum</name>
    <dbReference type="NCBI Taxonomy" id="2778364"/>
    <lineage>
        <taxon>Bacteria</taxon>
        <taxon>Bacillati</taxon>
        <taxon>Chloroflexota</taxon>
        <taxon>Ktedonobacteria</taxon>
        <taxon>Ktedonobacterales</taxon>
        <taxon>Ktedonobacteraceae</taxon>
        <taxon>Ktedonospora</taxon>
    </lineage>
</organism>
<evidence type="ECO:0000256" key="3">
    <source>
        <dbReference type="ARBA" id="ARBA00022769"/>
    </source>
</evidence>
<dbReference type="GO" id="GO:0003677">
    <property type="term" value="F:DNA binding"/>
    <property type="evidence" value="ECO:0007669"/>
    <property type="project" value="InterPro"/>
</dbReference>
<dbReference type="SMART" id="SM00479">
    <property type="entry name" value="EXOIII"/>
    <property type="match status" value="1"/>
</dbReference>
<dbReference type="NCBIfam" id="TIGR00573">
    <property type="entry name" value="dnaq"/>
    <property type="match status" value="1"/>
</dbReference>
<keyword evidence="5" id="KW-0267">Excision nuclease</keyword>
<dbReference type="InterPro" id="IPR035901">
    <property type="entry name" value="GIY-YIG_endonuc_sf"/>
</dbReference>
<dbReference type="EMBL" id="BNJF01000001">
    <property type="protein sequence ID" value="GHO42679.1"/>
    <property type="molecule type" value="Genomic_DNA"/>
</dbReference>
<dbReference type="InterPro" id="IPR012337">
    <property type="entry name" value="RNaseH-like_sf"/>
</dbReference>
<evidence type="ECO:0000259" key="7">
    <source>
        <dbReference type="PROSITE" id="PS50151"/>
    </source>
</evidence>
<protein>
    <submittedName>
        <fullName evidence="9">Uncharacterized protein</fullName>
    </submittedName>
</protein>
<sequence>MVQEDEGGVPQRGALLRRAHELLEQVGQPVAEERLIEHLFGVTGGGRENGFWTILLRQALRSSPLFELHVVGEEDEIGREQQWALTAWKSTQIPLEAVDFVVIDTETTGLRPGPDRVIEVAAVRVRNGMVIDTFQSLVHPERRVPPFIVRFTGITPDMLADAPKAREIMPAFMRFIDGAVLVGHNLSFDLNFLSHEAQLLGLPFPIDGLDTILLARRLLPGLKRFKLDMVAQYLKITTHDRHRAFGDAQVTAEVFLHLLERARAQGMLSLGHIRLRQQLPVAWTGDITQMDAKSVRRGRADGKLSGATIRPTGSLLLNPVWRRDFPAKPGVYLMKDEHQQVIYVGKAKVLKERLASYYNQPLGYTRKMDGLLQNVREIETRVLGSELEALLVESRLIKELQPMYNVQLRNYELYPFIKIDIQHAFPRVYATREIAADGARYFGPFRSRRVVDATIELIQKIFPVRTCTRGLPPSAKASDPCLRYHLGRCSAPCRGDADEAEYRTVIEQVCAFLGGEREDLFERMRRQMFEAAQQLNFERAAWLRDALHSADEVLIGQQLITGAVEANNLFILYPSSEAKHNEIFLVRHGRLVAQRRVLHEEGSTREALRELLVLAQNMGSPPAIVGQAEVDQINIISRWIHHHSKDRAFFPFSTALDHQQGTEELLSLIWRDISVEPDVAEL</sequence>
<dbReference type="Gene3D" id="3.40.1440.10">
    <property type="entry name" value="GIY-YIG endonuclease"/>
    <property type="match status" value="1"/>
</dbReference>
<accession>A0A8J3HZB3</accession>
<evidence type="ECO:0000256" key="1">
    <source>
        <dbReference type="ARBA" id="ARBA00022490"/>
    </source>
</evidence>
<evidence type="ECO:0000256" key="2">
    <source>
        <dbReference type="ARBA" id="ARBA00022763"/>
    </source>
</evidence>
<dbReference type="GO" id="GO:0006289">
    <property type="term" value="P:nucleotide-excision repair"/>
    <property type="evidence" value="ECO:0007669"/>
    <property type="project" value="InterPro"/>
</dbReference>
<dbReference type="SUPFAM" id="SSF46600">
    <property type="entry name" value="C-terminal UvrC-binding domain of UvrB"/>
    <property type="match status" value="1"/>
</dbReference>
<dbReference type="Pfam" id="PF02151">
    <property type="entry name" value="UVR"/>
    <property type="match status" value="1"/>
</dbReference>
<dbReference type="Gene3D" id="4.10.860.10">
    <property type="entry name" value="UVR domain"/>
    <property type="match status" value="1"/>
</dbReference>
<proteinExistence type="predicted"/>
<dbReference type="SMART" id="SM00465">
    <property type="entry name" value="GIYc"/>
    <property type="match status" value="1"/>
</dbReference>
<name>A0A8J3HZB3_9CHLR</name>
<evidence type="ECO:0000256" key="4">
    <source>
        <dbReference type="ARBA" id="ARBA00022839"/>
    </source>
</evidence>
<dbReference type="AlphaFoldDB" id="A0A8J3HZB3"/>
<dbReference type="FunFam" id="3.40.1440.10:FF:000001">
    <property type="entry name" value="UvrABC system protein C"/>
    <property type="match status" value="1"/>
</dbReference>
<dbReference type="InterPro" id="IPR036397">
    <property type="entry name" value="RNaseH_sf"/>
</dbReference>
<dbReference type="SUPFAM" id="SSF82771">
    <property type="entry name" value="GIY-YIG endonuclease"/>
    <property type="match status" value="1"/>
</dbReference>
<keyword evidence="3" id="KW-0228">DNA excision</keyword>
<dbReference type="Pfam" id="PF00929">
    <property type="entry name" value="RNase_T"/>
    <property type="match status" value="1"/>
</dbReference>
<dbReference type="PROSITE" id="PS50164">
    <property type="entry name" value="GIY_YIG"/>
    <property type="match status" value="1"/>
</dbReference>
<dbReference type="SUPFAM" id="SSF53098">
    <property type="entry name" value="Ribonuclease H-like"/>
    <property type="match status" value="1"/>
</dbReference>